<protein>
    <recommendedName>
        <fullName evidence="4">Secreted protein</fullName>
    </recommendedName>
</protein>
<organism evidence="2 3">
    <name type="scientific">Teladorsagia circumcincta</name>
    <name type="common">Brown stomach worm</name>
    <name type="synonym">Ostertagia circumcincta</name>
    <dbReference type="NCBI Taxonomy" id="45464"/>
    <lineage>
        <taxon>Eukaryota</taxon>
        <taxon>Metazoa</taxon>
        <taxon>Ecdysozoa</taxon>
        <taxon>Nematoda</taxon>
        <taxon>Chromadorea</taxon>
        <taxon>Rhabditida</taxon>
        <taxon>Rhabditina</taxon>
        <taxon>Rhabditomorpha</taxon>
        <taxon>Strongyloidea</taxon>
        <taxon>Trichostrongylidae</taxon>
        <taxon>Teladorsagia</taxon>
    </lineage>
</organism>
<dbReference type="AlphaFoldDB" id="A0A2G9V508"/>
<evidence type="ECO:0000313" key="3">
    <source>
        <dbReference type="Proteomes" id="UP000230423"/>
    </source>
</evidence>
<proteinExistence type="predicted"/>
<evidence type="ECO:0000313" key="2">
    <source>
        <dbReference type="EMBL" id="PIO77574.1"/>
    </source>
</evidence>
<sequence>MRMREAGTTIVILLMINAASSIKEERPKTFRPHAARVCSLAKRTANPITATANKLVLTCVEEPTLRATHACSLAKQAASPSTATANRFLNLRAALACSPARLAVNPTAAIVSKRALASAEEHICHVLLQFLAAAAQPATIHVVQGPVVVPDSV</sequence>
<dbReference type="EMBL" id="KZ344993">
    <property type="protein sequence ID" value="PIO77574.1"/>
    <property type="molecule type" value="Genomic_DNA"/>
</dbReference>
<evidence type="ECO:0000256" key="1">
    <source>
        <dbReference type="SAM" id="SignalP"/>
    </source>
</evidence>
<reference evidence="2 3" key="1">
    <citation type="submission" date="2015-09" db="EMBL/GenBank/DDBJ databases">
        <title>Draft genome of the parasitic nematode Teladorsagia circumcincta isolate WARC Sus (inbred).</title>
        <authorList>
            <person name="Mitreva M."/>
        </authorList>
    </citation>
    <scope>NUCLEOTIDE SEQUENCE [LARGE SCALE GENOMIC DNA]</scope>
    <source>
        <strain evidence="2 3">S</strain>
    </source>
</reference>
<name>A0A2G9V508_TELCI</name>
<keyword evidence="1" id="KW-0732">Signal</keyword>
<accession>A0A2G9V508</accession>
<evidence type="ECO:0008006" key="4">
    <source>
        <dbReference type="Google" id="ProtNLM"/>
    </source>
</evidence>
<gene>
    <name evidence="2" type="ORF">TELCIR_00336</name>
</gene>
<feature type="chain" id="PRO_5013762429" description="Secreted protein" evidence="1">
    <location>
        <begin position="22"/>
        <end position="153"/>
    </location>
</feature>
<feature type="signal peptide" evidence="1">
    <location>
        <begin position="1"/>
        <end position="21"/>
    </location>
</feature>
<keyword evidence="3" id="KW-1185">Reference proteome</keyword>
<dbReference type="Proteomes" id="UP000230423">
    <property type="component" value="Unassembled WGS sequence"/>
</dbReference>